<keyword evidence="8" id="KW-1185">Reference proteome</keyword>
<comment type="caution">
    <text evidence="7">The sequence shown here is derived from an EMBL/GenBank/DDBJ whole genome shotgun (WGS) entry which is preliminary data.</text>
</comment>
<dbReference type="RefSeq" id="WP_271340111.1">
    <property type="nucleotide sequence ID" value="NZ_JAQKAB010000003.1"/>
</dbReference>
<sequence length="230" mass="26075">MNGASIKKPSLFGMITHPVRQFERTRDRPTIWLPLIIVLVLSSLADYLNRLNYPKLYNGERSFGSYFIHGTVNSILLFVIITLILWMIAKLGRGKTNFTCMFSLFIHVYFLTAMKDLIVALIKYFSNTSPDVFSYISLTGFVPANNYLTGFLGIFDIFLIWTLILLAIGLQKTAEASKTSSWVGIAVLFLILLGFLFIILAIAFLVVQLLMAILDIFESINSLFKPFYTL</sequence>
<feature type="transmembrane region" description="Helical" evidence="5">
    <location>
        <begin position="146"/>
        <end position="170"/>
    </location>
</feature>
<organism evidence="7 8">
    <name type="scientific">Bacillus changyiensis</name>
    <dbReference type="NCBI Taxonomy" id="3004103"/>
    <lineage>
        <taxon>Bacteria</taxon>
        <taxon>Bacillati</taxon>
        <taxon>Bacillota</taxon>
        <taxon>Bacilli</taxon>
        <taxon>Bacillales</taxon>
        <taxon>Bacillaceae</taxon>
        <taxon>Bacillus</taxon>
    </lineage>
</organism>
<dbReference type="Proteomes" id="UP001211894">
    <property type="component" value="Unassembled WGS sequence"/>
</dbReference>
<feature type="transmembrane region" description="Helical" evidence="5">
    <location>
        <begin position="68"/>
        <end position="89"/>
    </location>
</feature>
<keyword evidence="3 5" id="KW-1133">Transmembrane helix</keyword>
<evidence type="ECO:0000256" key="5">
    <source>
        <dbReference type="SAM" id="Phobius"/>
    </source>
</evidence>
<evidence type="ECO:0000256" key="1">
    <source>
        <dbReference type="ARBA" id="ARBA00004141"/>
    </source>
</evidence>
<dbReference type="EMBL" id="JAQKAB010000003">
    <property type="protein sequence ID" value="MDA7026287.1"/>
    <property type="molecule type" value="Genomic_DNA"/>
</dbReference>
<dbReference type="InterPro" id="IPR006977">
    <property type="entry name" value="Yip1_dom"/>
</dbReference>
<feature type="transmembrane region" description="Helical" evidence="5">
    <location>
        <begin position="101"/>
        <end position="126"/>
    </location>
</feature>
<gene>
    <name evidence="7" type="ORF">PJ311_06615</name>
</gene>
<evidence type="ECO:0000256" key="2">
    <source>
        <dbReference type="ARBA" id="ARBA00022692"/>
    </source>
</evidence>
<evidence type="ECO:0000256" key="4">
    <source>
        <dbReference type="ARBA" id="ARBA00023136"/>
    </source>
</evidence>
<accession>A0ABT4X4I2</accession>
<keyword evidence="4 5" id="KW-0472">Membrane</keyword>
<feature type="transmembrane region" description="Helical" evidence="5">
    <location>
        <begin position="30"/>
        <end position="48"/>
    </location>
</feature>
<reference evidence="7 8" key="1">
    <citation type="submission" date="2023-01" db="EMBL/GenBank/DDBJ databases">
        <title>Bacillus changyiensis sp. nov., isolated from a coastal deposit.</title>
        <authorList>
            <person name="Xiao G."/>
            <person name="Lai Q."/>
            <person name="Hu Z."/>
            <person name="Shao Z."/>
        </authorList>
    </citation>
    <scope>NUCLEOTIDE SEQUENCE [LARGE SCALE GENOMIC DNA]</scope>
    <source>
        <strain evidence="7 8">CLL-7-23</strain>
    </source>
</reference>
<proteinExistence type="predicted"/>
<name>A0ABT4X4I2_9BACI</name>
<evidence type="ECO:0000313" key="8">
    <source>
        <dbReference type="Proteomes" id="UP001211894"/>
    </source>
</evidence>
<evidence type="ECO:0000256" key="3">
    <source>
        <dbReference type="ARBA" id="ARBA00022989"/>
    </source>
</evidence>
<comment type="subcellular location">
    <subcellularLocation>
        <location evidence="1">Membrane</location>
        <topology evidence="1">Multi-pass membrane protein</topology>
    </subcellularLocation>
</comment>
<evidence type="ECO:0000313" key="7">
    <source>
        <dbReference type="EMBL" id="MDA7026287.1"/>
    </source>
</evidence>
<keyword evidence="2 5" id="KW-0812">Transmembrane</keyword>
<feature type="domain" description="Yip1" evidence="6">
    <location>
        <begin position="12"/>
        <end position="199"/>
    </location>
</feature>
<evidence type="ECO:0000259" key="6">
    <source>
        <dbReference type="Pfam" id="PF04893"/>
    </source>
</evidence>
<dbReference type="Pfam" id="PF04893">
    <property type="entry name" value="Yip1"/>
    <property type="match status" value="1"/>
</dbReference>
<protein>
    <submittedName>
        <fullName evidence="7">YIP1 family protein</fullName>
    </submittedName>
</protein>
<feature type="transmembrane region" description="Helical" evidence="5">
    <location>
        <begin position="182"/>
        <end position="214"/>
    </location>
</feature>